<dbReference type="RefSeq" id="WP_169905000.1">
    <property type="nucleotide sequence ID" value="NZ_JADUCE010000031.1"/>
</dbReference>
<dbReference type="InterPro" id="IPR037401">
    <property type="entry name" value="SnoaL-like"/>
</dbReference>
<proteinExistence type="predicted"/>
<accession>A0ABT5RMY6</accession>
<dbReference type="Pfam" id="PF12680">
    <property type="entry name" value="SnoaL_2"/>
    <property type="match status" value="1"/>
</dbReference>
<evidence type="ECO:0000313" key="3">
    <source>
        <dbReference type="Proteomes" id="UP001150614"/>
    </source>
</evidence>
<dbReference type="SUPFAM" id="SSF54427">
    <property type="entry name" value="NTF2-like"/>
    <property type="match status" value="1"/>
</dbReference>
<comment type="caution">
    <text evidence="2">The sequence shown here is derived from an EMBL/GenBank/DDBJ whole genome shotgun (WGS) entry which is preliminary data.</text>
</comment>
<dbReference type="Gene3D" id="3.10.450.50">
    <property type="match status" value="1"/>
</dbReference>
<name>A0ABT5RMY6_9PSED</name>
<sequence length="124" mass="13706">MPESITAARLDEIIAAFNNHDADAVISFFAPEGVMLSPAGKEAVGTTLRGRDTIRAALAKRFADSPDIQWTEGKNWIFGNKALSEWRVRGTTPGGEIIDTIGCDLWEFEDGLIVKKDTYYKQKT</sequence>
<dbReference type="InterPro" id="IPR032710">
    <property type="entry name" value="NTF2-like_dom_sf"/>
</dbReference>
<reference evidence="2" key="1">
    <citation type="submission" date="2022-07" db="EMBL/GenBank/DDBJ databases">
        <title>Draft genome of Pseudomonas carnis strain LP isolated from cheese.</title>
        <authorList>
            <person name="Wolfe B.E."/>
        </authorList>
    </citation>
    <scope>NUCLEOTIDE SEQUENCE</scope>
    <source>
        <strain evidence="2">LP</strain>
    </source>
</reference>
<protein>
    <submittedName>
        <fullName evidence="2">Nuclear transport factor 2 family protein</fullName>
    </submittedName>
</protein>
<dbReference type="Proteomes" id="UP001150614">
    <property type="component" value="Unassembled WGS sequence"/>
</dbReference>
<dbReference type="EMBL" id="JANCLL010000037">
    <property type="protein sequence ID" value="MDD1946995.1"/>
    <property type="molecule type" value="Genomic_DNA"/>
</dbReference>
<keyword evidence="3" id="KW-1185">Reference proteome</keyword>
<organism evidence="2 3">
    <name type="scientific">Pseudomonas carnis</name>
    <dbReference type="NCBI Taxonomy" id="2487355"/>
    <lineage>
        <taxon>Bacteria</taxon>
        <taxon>Pseudomonadati</taxon>
        <taxon>Pseudomonadota</taxon>
        <taxon>Gammaproteobacteria</taxon>
        <taxon>Pseudomonadales</taxon>
        <taxon>Pseudomonadaceae</taxon>
        <taxon>Pseudomonas</taxon>
    </lineage>
</organism>
<gene>
    <name evidence="2" type="ORF">NMG11_24545</name>
</gene>
<evidence type="ECO:0000313" key="2">
    <source>
        <dbReference type="EMBL" id="MDD1946995.1"/>
    </source>
</evidence>
<evidence type="ECO:0000259" key="1">
    <source>
        <dbReference type="Pfam" id="PF12680"/>
    </source>
</evidence>
<feature type="domain" description="SnoaL-like" evidence="1">
    <location>
        <begin position="12"/>
        <end position="115"/>
    </location>
</feature>